<name>A0A382E9R2_9ZZZZ</name>
<evidence type="ECO:0000256" key="1">
    <source>
        <dbReference type="ARBA" id="ARBA00022723"/>
    </source>
</evidence>
<dbReference type="PROSITE" id="PS00903">
    <property type="entry name" value="CYT_DCMP_DEAMINASES_1"/>
    <property type="match status" value="1"/>
</dbReference>
<dbReference type="InterPro" id="IPR002125">
    <property type="entry name" value="CMP_dCMP_dom"/>
</dbReference>
<organism evidence="4">
    <name type="scientific">marine metagenome</name>
    <dbReference type="NCBI Taxonomy" id="408172"/>
    <lineage>
        <taxon>unclassified sequences</taxon>
        <taxon>metagenomes</taxon>
        <taxon>ecological metagenomes</taxon>
    </lineage>
</organism>
<feature type="domain" description="CMP/dCMP-type deaminase" evidence="3">
    <location>
        <begin position="1"/>
        <end position="113"/>
    </location>
</feature>
<dbReference type="SUPFAM" id="SSF53927">
    <property type="entry name" value="Cytidine deaminase-like"/>
    <property type="match status" value="1"/>
</dbReference>
<keyword evidence="1" id="KW-0479">Metal-binding</keyword>
<dbReference type="PANTHER" id="PTHR11079">
    <property type="entry name" value="CYTOSINE DEAMINASE FAMILY MEMBER"/>
    <property type="match status" value="1"/>
</dbReference>
<dbReference type="AlphaFoldDB" id="A0A382E9R2"/>
<dbReference type="InterPro" id="IPR016192">
    <property type="entry name" value="APOBEC/CMP_deaminase_Zn-bd"/>
</dbReference>
<dbReference type="GO" id="GO:0008270">
    <property type="term" value="F:zinc ion binding"/>
    <property type="evidence" value="ECO:0007669"/>
    <property type="project" value="InterPro"/>
</dbReference>
<dbReference type="GO" id="GO:0016787">
    <property type="term" value="F:hydrolase activity"/>
    <property type="evidence" value="ECO:0007669"/>
    <property type="project" value="InterPro"/>
</dbReference>
<dbReference type="CDD" id="cd01285">
    <property type="entry name" value="nucleoside_deaminase"/>
    <property type="match status" value="1"/>
</dbReference>
<proteinExistence type="predicted"/>
<dbReference type="PROSITE" id="PS51747">
    <property type="entry name" value="CYT_DCMP_DEAMINASES_2"/>
    <property type="match status" value="1"/>
</dbReference>
<keyword evidence="2" id="KW-0862">Zinc</keyword>
<reference evidence="4" key="1">
    <citation type="submission" date="2018-05" db="EMBL/GenBank/DDBJ databases">
        <authorList>
            <person name="Lanie J.A."/>
            <person name="Ng W.-L."/>
            <person name="Kazmierczak K.M."/>
            <person name="Andrzejewski T.M."/>
            <person name="Davidsen T.M."/>
            <person name="Wayne K.J."/>
            <person name="Tettelin H."/>
            <person name="Glass J.I."/>
            <person name="Rusch D."/>
            <person name="Podicherti R."/>
            <person name="Tsui H.-C.T."/>
            <person name="Winkler M.E."/>
        </authorList>
    </citation>
    <scope>NUCLEOTIDE SEQUENCE</scope>
</reference>
<dbReference type="Gene3D" id="3.40.140.10">
    <property type="entry name" value="Cytidine Deaminase, domain 2"/>
    <property type="match status" value="1"/>
</dbReference>
<accession>A0A382E9R2</accession>
<dbReference type="Pfam" id="PF00383">
    <property type="entry name" value="dCMP_cyt_deam_1"/>
    <property type="match status" value="1"/>
</dbReference>
<evidence type="ECO:0000256" key="2">
    <source>
        <dbReference type="ARBA" id="ARBA00022833"/>
    </source>
</evidence>
<dbReference type="EMBL" id="UINC01043390">
    <property type="protein sequence ID" value="SVB47360.1"/>
    <property type="molecule type" value="Genomic_DNA"/>
</dbReference>
<gene>
    <name evidence="4" type="ORF">METZ01_LOCUS200214</name>
</gene>
<dbReference type="PANTHER" id="PTHR11079:SF162">
    <property type="entry name" value="RIBOFLAVIN BIOSYNTHESIS PROTEIN PYRD, CHLOROPLASTIC"/>
    <property type="match status" value="1"/>
</dbReference>
<evidence type="ECO:0000313" key="4">
    <source>
        <dbReference type="EMBL" id="SVB47360.1"/>
    </source>
</evidence>
<evidence type="ECO:0000259" key="3">
    <source>
        <dbReference type="PROSITE" id="PS51747"/>
    </source>
</evidence>
<protein>
    <recommendedName>
        <fullName evidence="3">CMP/dCMP-type deaminase domain-containing protein</fullName>
    </recommendedName>
</protein>
<dbReference type="InterPro" id="IPR016193">
    <property type="entry name" value="Cytidine_deaminase-like"/>
</dbReference>
<sequence length="164" mass="17991">MHETFMARAMELARESVDRPGTLPYGAVVVKDGKIIGEGLNRADGTFDPISHGEVNAIRDACRRLSVTNLGGADMYTTGEPCSMCVAIMYQAGITRMFYAGAASDSAAFFGRLAAHDPKWARKMTNQELREQVGLPIDQRSMPAEQMMVEDIVEIFNAFVAKHT</sequence>